<keyword evidence="6" id="KW-1185">Reference proteome</keyword>
<dbReference type="Gene3D" id="3.40.50.720">
    <property type="entry name" value="NAD(P)-binding Rossmann-like Domain"/>
    <property type="match status" value="1"/>
</dbReference>
<dbReference type="InterPro" id="IPR002347">
    <property type="entry name" value="SDR_fam"/>
</dbReference>
<dbReference type="AlphaFoldDB" id="A0A8H6Y411"/>
<gene>
    <name evidence="5" type="ORF">MSAN_01588600</name>
</gene>
<dbReference type="InterPro" id="IPR036291">
    <property type="entry name" value="NAD(P)-bd_dom_sf"/>
</dbReference>
<reference evidence="5" key="1">
    <citation type="submission" date="2020-05" db="EMBL/GenBank/DDBJ databases">
        <title>Mycena genomes resolve the evolution of fungal bioluminescence.</title>
        <authorList>
            <person name="Tsai I.J."/>
        </authorList>
    </citation>
    <scope>NUCLEOTIDE SEQUENCE</scope>
    <source>
        <strain evidence="5">160909Yilan</strain>
    </source>
</reference>
<comment type="caution">
    <text evidence="5">The sequence shown here is derived from an EMBL/GenBank/DDBJ whole genome shotgun (WGS) entry which is preliminary data.</text>
</comment>
<keyword evidence="2" id="KW-0521">NADP</keyword>
<dbReference type="OrthoDB" id="1933717at2759"/>
<organism evidence="5 6">
    <name type="scientific">Mycena sanguinolenta</name>
    <dbReference type="NCBI Taxonomy" id="230812"/>
    <lineage>
        <taxon>Eukaryota</taxon>
        <taxon>Fungi</taxon>
        <taxon>Dikarya</taxon>
        <taxon>Basidiomycota</taxon>
        <taxon>Agaricomycotina</taxon>
        <taxon>Agaricomycetes</taxon>
        <taxon>Agaricomycetidae</taxon>
        <taxon>Agaricales</taxon>
        <taxon>Marasmiineae</taxon>
        <taxon>Mycenaceae</taxon>
        <taxon>Mycena</taxon>
    </lineage>
</organism>
<sequence>MSSSKVILVTGSNSGIGYELVRLLAAKGHTVYLAARKETAGTDAVAKIKKEKNLDVKFVQLDVTETASIEAAAAKIQKDEGRLDVLVNNAGISELSTPQSAAKPNIASIRAAFEPNFYGMIQTTAAFLPLLRASSTPDAPSVILEVSTDMASNTFMATPEGFLHQAVAYNTSKAAANSYIIALARELKDEGIKVNSVTPGFTTTKLNAFAPGGKTPEQGAQTLLEWCLLDKDGKTGQFAYDGGVWPW</sequence>
<keyword evidence="3" id="KW-0560">Oxidoreductase</keyword>
<dbReference type="GO" id="GO:0016491">
    <property type="term" value="F:oxidoreductase activity"/>
    <property type="evidence" value="ECO:0007669"/>
    <property type="project" value="UniProtKB-KW"/>
</dbReference>
<evidence type="ECO:0000256" key="4">
    <source>
        <dbReference type="RuleBase" id="RU000363"/>
    </source>
</evidence>
<name>A0A8H6Y411_9AGAR</name>
<dbReference type="SUPFAM" id="SSF51735">
    <property type="entry name" value="NAD(P)-binding Rossmann-fold domains"/>
    <property type="match status" value="1"/>
</dbReference>
<dbReference type="PANTHER" id="PTHR43490:SF99">
    <property type="entry name" value="SHORT-CHAIN DEHYDROGENASE_REDUCTASE"/>
    <property type="match status" value="1"/>
</dbReference>
<evidence type="ECO:0008006" key="7">
    <source>
        <dbReference type="Google" id="ProtNLM"/>
    </source>
</evidence>
<dbReference type="Pfam" id="PF00106">
    <property type="entry name" value="adh_short"/>
    <property type="match status" value="1"/>
</dbReference>
<dbReference type="PRINTS" id="PR00080">
    <property type="entry name" value="SDRFAMILY"/>
</dbReference>
<evidence type="ECO:0000256" key="3">
    <source>
        <dbReference type="ARBA" id="ARBA00023002"/>
    </source>
</evidence>
<protein>
    <recommendedName>
        <fullName evidence="7">NAD(P)-binding protein</fullName>
    </recommendedName>
</protein>
<accession>A0A8H6Y411</accession>
<dbReference type="PANTHER" id="PTHR43490">
    <property type="entry name" value="(+)-NEOMENTHOL DEHYDROGENASE"/>
    <property type="match status" value="1"/>
</dbReference>
<evidence type="ECO:0000313" key="5">
    <source>
        <dbReference type="EMBL" id="KAF7351561.1"/>
    </source>
</evidence>
<evidence type="ECO:0000256" key="1">
    <source>
        <dbReference type="ARBA" id="ARBA00006484"/>
    </source>
</evidence>
<proteinExistence type="inferred from homology"/>
<dbReference type="Proteomes" id="UP000623467">
    <property type="component" value="Unassembled WGS sequence"/>
</dbReference>
<evidence type="ECO:0000313" key="6">
    <source>
        <dbReference type="Proteomes" id="UP000623467"/>
    </source>
</evidence>
<dbReference type="EMBL" id="JACAZH010000013">
    <property type="protein sequence ID" value="KAF7351561.1"/>
    <property type="molecule type" value="Genomic_DNA"/>
</dbReference>
<comment type="similarity">
    <text evidence="1 4">Belongs to the short-chain dehydrogenases/reductases (SDR) family.</text>
</comment>
<evidence type="ECO:0000256" key="2">
    <source>
        <dbReference type="ARBA" id="ARBA00022857"/>
    </source>
</evidence>
<dbReference type="PRINTS" id="PR00081">
    <property type="entry name" value="GDHRDH"/>
</dbReference>